<feature type="non-terminal residue" evidence="1">
    <location>
        <position position="61"/>
    </location>
</feature>
<accession>A0AAD1VP26</accession>
<gene>
    <name evidence="1" type="ORF">PECUL_23A055718</name>
</gene>
<protein>
    <submittedName>
        <fullName evidence="1">Uncharacterized protein</fullName>
    </submittedName>
</protein>
<dbReference type="Proteomes" id="UP001295444">
    <property type="component" value="Chromosome 01"/>
</dbReference>
<dbReference type="EMBL" id="OW240912">
    <property type="protein sequence ID" value="CAH2222571.1"/>
    <property type="molecule type" value="Genomic_DNA"/>
</dbReference>
<organism evidence="1 2">
    <name type="scientific">Pelobates cultripes</name>
    <name type="common">Western spadefoot toad</name>
    <dbReference type="NCBI Taxonomy" id="61616"/>
    <lineage>
        <taxon>Eukaryota</taxon>
        <taxon>Metazoa</taxon>
        <taxon>Chordata</taxon>
        <taxon>Craniata</taxon>
        <taxon>Vertebrata</taxon>
        <taxon>Euteleostomi</taxon>
        <taxon>Amphibia</taxon>
        <taxon>Batrachia</taxon>
        <taxon>Anura</taxon>
        <taxon>Pelobatoidea</taxon>
        <taxon>Pelobatidae</taxon>
        <taxon>Pelobates</taxon>
    </lineage>
</organism>
<reference evidence="1" key="1">
    <citation type="submission" date="2022-03" db="EMBL/GenBank/DDBJ databases">
        <authorList>
            <person name="Alioto T."/>
            <person name="Alioto T."/>
            <person name="Gomez Garrido J."/>
        </authorList>
    </citation>
    <scope>NUCLEOTIDE SEQUENCE</scope>
</reference>
<evidence type="ECO:0000313" key="1">
    <source>
        <dbReference type="EMBL" id="CAH2222571.1"/>
    </source>
</evidence>
<proteinExistence type="predicted"/>
<sequence>MADAYGPVTRGLQLPQLDLMSPSKDTMGPIEVIFDQFWAKLLEHMKPAMTTHEPRKESKAE</sequence>
<keyword evidence="2" id="KW-1185">Reference proteome</keyword>
<evidence type="ECO:0000313" key="2">
    <source>
        <dbReference type="Proteomes" id="UP001295444"/>
    </source>
</evidence>
<dbReference type="AlphaFoldDB" id="A0AAD1VP26"/>
<name>A0AAD1VP26_PELCU</name>